<dbReference type="SMART" id="SM00389">
    <property type="entry name" value="HOX"/>
    <property type="match status" value="1"/>
</dbReference>
<dbReference type="GO" id="GO:0005634">
    <property type="term" value="C:nucleus"/>
    <property type="evidence" value="ECO:0007669"/>
    <property type="project" value="UniProtKB-SubCell"/>
</dbReference>
<keyword evidence="5 6" id="KW-0539">Nucleus</keyword>
<dbReference type="EMBL" id="JADWDJ010000006">
    <property type="protein sequence ID" value="KAG5279308.1"/>
    <property type="molecule type" value="Genomic_DNA"/>
</dbReference>
<sequence length="430" mass="48535">MKSVTYFKKSIILEGLAGRPWQALELNQRRKGRSLPMNPSRYWTPNRSTSRMLFWLKSQLRTTLTASPKHALAMSCSERSVFTVSTVNSFMSLGPNPPLCVVYQAVHTSPAGQVQPDWASVPEPTLPGTMNHQQPSQPQNSVALPRHQFHQGEMIWREPRLSPVRVPQVSACPFGASKGIDDSSYFPLEPDELSRPLTDVPTFTRLMTGMSSMNGGGAGPIQGYFRTDTSYQGPKLHEYGGDQELHPTSSPIAPLAESCQLYSLNFPAQSCPDSDGKLVSDNLVIDNSECRSHRSNSSSSMTLNGSQTNTDDADSCLRQDNPLTDYSKAEKTPRQDTQADDEKFKNAASGWLCAKAGRKKRCPYTKHQTLELEKEFLFNMYLTRERRLEISRSVNLTDRQVKIWFQNRRMKQKKMSREHRTRDITSHFPL</sequence>
<evidence type="ECO:0000256" key="5">
    <source>
        <dbReference type="ARBA" id="ARBA00023242"/>
    </source>
</evidence>
<proteinExistence type="inferred from homology"/>
<dbReference type="InterPro" id="IPR009057">
    <property type="entry name" value="Homeodomain-like_sf"/>
</dbReference>
<dbReference type="PROSITE" id="PS00027">
    <property type="entry name" value="HOMEOBOX_1"/>
    <property type="match status" value="1"/>
</dbReference>
<dbReference type="InterPro" id="IPR017970">
    <property type="entry name" value="Homeobox_CS"/>
</dbReference>
<feature type="domain" description="Homeobox" evidence="9">
    <location>
        <begin position="355"/>
        <end position="415"/>
    </location>
</feature>
<dbReference type="PANTHER" id="PTHR45874:SF6">
    <property type="entry name" value="HOMEOBOX PROTEIN HOX-B10A"/>
    <property type="match status" value="1"/>
</dbReference>
<dbReference type="PANTHER" id="PTHR45874">
    <property type="entry name" value="HOMEOBOX PROTEIN ABDOMINAL-B"/>
    <property type="match status" value="1"/>
</dbReference>
<evidence type="ECO:0000256" key="2">
    <source>
        <dbReference type="ARBA" id="ARBA00006317"/>
    </source>
</evidence>
<reference evidence="10" key="1">
    <citation type="submission" date="2020-10" db="EMBL/GenBank/DDBJ databases">
        <title>Chromosome-scale genome assembly of the Allis shad, Alosa alosa.</title>
        <authorList>
            <person name="Margot Z."/>
            <person name="Christophe K."/>
            <person name="Cabau C."/>
            <person name="Louis A."/>
            <person name="Berthelot C."/>
            <person name="Parey E."/>
            <person name="Roest Crollius H."/>
            <person name="Montfort J."/>
            <person name="Robinson-Rechavi M."/>
            <person name="Bucao C."/>
            <person name="Bouchez O."/>
            <person name="Gislard M."/>
            <person name="Lluch J."/>
            <person name="Milhes M."/>
            <person name="Lampietro C."/>
            <person name="Lopez Roques C."/>
            <person name="Donnadieu C."/>
            <person name="Braasch I."/>
            <person name="Desvignes T."/>
            <person name="Postlethwait J."/>
            <person name="Bobe J."/>
            <person name="Guiguen Y."/>
        </authorList>
    </citation>
    <scope>NUCLEOTIDE SEQUENCE</scope>
    <source>
        <strain evidence="10">M-15738</strain>
        <tissue evidence="10">Blood</tissue>
    </source>
</reference>
<comment type="subcellular location">
    <subcellularLocation>
        <location evidence="1 6 7">Nucleus</location>
    </subcellularLocation>
</comment>
<keyword evidence="3 6" id="KW-0238">DNA-binding</keyword>
<evidence type="ECO:0000259" key="9">
    <source>
        <dbReference type="PROSITE" id="PS50071"/>
    </source>
</evidence>
<dbReference type="Gene3D" id="1.10.10.60">
    <property type="entry name" value="Homeodomain-like"/>
    <property type="match status" value="1"/>
</dbReference>
<dbReference type="AlphaFoldDB" id="A0AAV6GW05"/>
<dbReference type="Pfam" id="PF00046">
    <property type="entry name" value="Homeodomain"/>
    <property type="match status" value="1"/>
</dbReference>
<evidence type="ECO:0000256" key="3">
    <source>
        <dbReference type="ARBA" id="ARBA00023125"/>
    </source>
</evidence>
<evidence type="ECO:0000313" key="10">
    <source>
        <dbReference type="EMBL" id="KAG5279308.1"/>
    </source>
</evidence>
<evidence type="ECO:0000256" key="8">
    <source>
        <dbReference type="SAM" id="MobiDB-lite"/>
    </source>
</evidence>
<feature type="region of interest" description="Disordered" evidence="8">
    <location>
        <begin position="290"/>
        <end position="342"/>
    </location>
</feature>
<keyword evidence="4 6" id="KW-0371">Homeobox</keyword>
<dbReference type="PROSITE" id="PS50071">
    <property type="entry name" value="HOMEOBOX_2"/>
    <property type="match status" value="1"/>
</dbReference>
<dbReference type="InterPro" id="IPR020479">
    <property type="entry name" value="HD_metazoa"/>
</dbReference>
<gene>
    <name evidence="10" type="ORF">AALO_G00076340</name>
</gene>
<evidence type="ECO:0000256" key="7">
    <source>
        <dbReference type="RuleBase" id="RU000682"/>
    </source>
</evidence>
<feature type="compositionally biased region" description="Polar residues" evidence="8">
    <location>
        <begin position="301"/>
        <end position="310"/>
    </location>
</feature>
<organism evidence="10 11">
    <name type="scientific">Alosa alosa</name>
    <name type="common">allis shad</name>
    <dbReference type="NCBI Taxonomy" id="278164"/>
    <lineage>
        <taxon>Eukaryota</taxon>
        <taxon>Metazoa</taxon>
        <taxon>Chordata</taxon>
        <taxon>Craniata</taxon>
        <taxon>Vertebrata</taxon>
        <taxon>Euteleostomi</taxon>
        <taxon>Actinopterygii</taxon>
        <taxon>Neopterygii</taxon>
        <taxon>Teleostei</taxon>
        <taxon>Clupei</taxon>
        <taxon>Clupeiformes</taxon>
        <taxon>Clupeoidei</taxon>
        <taxon>Clupeidae</taxon>
        <taxon>Alosa</taxon>
    </lineage>
</organism>
<evidence type="ECO:0000256" key="4">
    <source>
        <dbReference type="ARBA" id="ARBA00023155"/>
    </source>
</evidence>
<evidence type="ECO:0000313" key="11">
    <source>
        <dbReference type="Proteomes" id="UP000823561"/>
    </source>
</evidence>
<comment type="similarity">
    <text evidence="2">Belongs to the Abd-B homeobox family.</text>
</comment>
<name>A0AAV6GW05_9TELE</name>
<comment type="caution">
    <text evidence="10">The sequence shown here is derived from an EMBL/GenBank/DDBJ whole genome shotgun (WGS) entry which is preliminary data.</text>
</comment>
<accession>A0AAV6GW05</accession>
<dbReference type="Proteomes" id="UP000823561">
    <property type="component" value="Chromosome 6"/>
</dbReference>
<dbReference type="PRINTS" id="PR00024">
    <property type="entry name" value="HOMEOBOX"/>
</dbReference>
<evidence type="ECO:0000256" key="1">
    <source>
        <dbReference type="ARBA" id="ARBA00004123"/>
    </source>
</evidence>
<protein>
    <recommendedName>
        <fullName evidence="9">Homeobox domain-containing protein</fullName>
    </recommendedName>
</protein>
<dbReference type="GO" id="GO:0000978">
    <property type="term" value="F:RNA polymerase II cis-regulatory region sequence-specific DNA binding"/>
    <property type="evidence" value="ECO:0007669"/>
    <property type="project" value="TreeGrafter"/>
</dbReference>
<evidence type="ECO:0000256" key="6">
    <source>
        <dbReference type="PROSITE-ProRule" id="PRU00108"/>
    </source>
</evidence>
<dbReference type="CDD" id="cd00086">
    <property type="entry name" value="homeodomain"/>
    <property type="match status" value="1"/>
</dbReference>
<keyword evidence="11" id="KW-1185">Reference proteome</keyword>
<dbReference type="InterPro" id="IPR001356">
    <property type="entry name" value="HD"/>
</dbReference>
<dbReference type="InterPro" id="IPR046333">
    <property type="entry name" value="HXA10/ABDB-like"/>
</dbReference>
<feature type="DNA-binding region" description="Homeobox" evidence="6">
    <location>
        <begin position="357"/>
        <end position="416"/>
    </location>
</feature>
<dbReference type="GO" id="GO:0000981">
    <property type="term" value="F:DNA-binding transcription factor activity, RNA polymerase II-specific"/>
    <property type="evidence" value="ECO:0007669"/>
    <property type="project" value="InterPro"/>
</dbReference>
<dbReference type="SUPFAM" id="SSF46689">
    <property type="entry name" value="Homeodomain-like"/>
    <property type="match status" value="1"/>
</dbReference>